<dbReference type="Pfam" id="PF00350">
    <property type="entry name" value="Dynamin_N"/>
    <property type="match status" value="1"/>
</dbReference>
<name>A0A067PK16_9AGAM</name>
<dbReference type="InterPro" id="IPR045063">
    <property type="entry name" value="Dynamin_N"/>
</dbReference>
<dbReference type="PANTHER" id="PTHR36681:SF3">
    <property type="entry name" value="NUCLEAR GTPASE, GERMINAL CENTER-ASSOCIATED, TANDEM DUPLICATE 3"/>
    <property type="match status" value="1"/>
</dbReference>
<organism evidence="3 4">
    <name type="scientific">Jaapia argillacea MUCL 33604</name>
    <dbReference type="NCBI Taxonomy" id="933084"/>
    <lineage>
        <taxon>Eukaryota</taxon>
        <taxon>Fungi</taxon>
        <taxon>Dikarya</taxon>
        <taxon>Basidiomycota</taxon>
        <taxon>Agaricomycotina</taxon>
        <taxon>Agaricomycetes</taxon>
        <taxon>Agaricomycetidae</taxon>
        <taxon>Jaapiales</taxon>
        <taxon>Jaapiaceae</taxon>
        <taxon>Jaapia</taxon>
    </lineage>
</organism>
<dbReference type="EMBL" id="KL197755">
    <property type="protein sequence ID" value="KDQ50796.1"/>
    <property type="molecule type" value="Genomic_DNA"/>
</dbReference>
<feature type="domain" description="Dynamin N-terminal" evidence="2">
    <location>
        <begin position="70"/>
        <end position="303"/>
    </location>
</feature>
<dbReference type="AlphaFoldDB" id="A0A067PK16"/>
<feature type="region of interest" description="Disordered" evidence="1">
    <location>
        <begin position="581"/>
        <end position="622"/>
    </location>
</feature>
<sequence length="960" mass="107804">MSQAADQEVSDCLPLDGLVSQELTLKALNDIAGKTKSCIEELSQVDEVRRDHWVDDLRRIREIKNKSVLVVVCRASGDGKSTLINAILGDKIVPTSGLEACTCIATQIAYHSKGFIEGRVQFLQESEWREELTALLYDINESESTTEPKPPQGNMENAPVNQIAWHKIKSVYPGITLGDLQTMSVDEILNLDPETTQLLGQEVIVTGDNPTNFARAINKYISSTQGKRQPATSQLSPSILAADTSTLESGTVLVDLPGLGDSNEVRSNVAREYLKNCNQYWVVTKIDRAVDNKFAKDLILQLKMVTKSNDVSPEEISYRLPFNGAEAEILEEKRVLLERIDELQLMNEEIYREIVVIDMQAARNPIAFAHHHMCHIVSDFPFFGFLDTPIQGSQEVTGFHQDAGMLLNPEDEGNPVCDQSDPTIPPSSSSANRKRELCDLNEEDFEGNQLPCWEPVTTNACGLADCTNIRILVFSPLAHGNSEDRKAQLTASNPVTFTDERDTGIPTLQDLCRCSIPDIRGRLLQSSKLVSSVIEDIHRYLAEFLCILEKDRKRLHRQWRTTNDVSTTTAMSKELQRKLSQLHDSDEESDDCQVAQTMDSKQKPVTKSKSNNGPGLSSRIVVNLDDDGKKAERKAKSEAHMLHDIILESLSHYSQYRALLKHDGQYKKDLNHKLASLFVRHIMNCWHAAFQSGISRDFSNKLKSKIREVIGEVIKSIAIPSLKDRARTHADEICQDVDWIIDDLLVSALKGLNIARMDASSSIMPAIKAKMQPGYHAALSIKGLGSFRAQKESMAEFISTPEGKLFSGLAARLLDYLWIACMKISFALKQGIRRLARKVESNLADIWERKEDNEVTKRRLEAIMASMQGNLREWESTWIDEDTLRPSSDDRECRHQAKDLLPPRVALDGRNVGKQVGQEYRYLRSVQDRKASSTFDDERFQGIMVDVADILKEGQHTFVT</sequence>
<proteinExistence type="predicted"/>
<accession>A0A067PK16</accession>
<evidence type="ECO:0000259" key="2">
    <source>
        <dbReference type="Pfam" id="PF00350"/>
    </source>
</evidence>
<dbReference type="PANTHER" id="PTHR36681">
    <property type="entry name" value="NUCLEAR GTPASE, GERMINAL CENTER-ASSOCIATED, TANDEM DUPLICATE 3"/>
    <property type="match status" value="1"/>
</dbReference>
<reference evidence="4" key="1">
    <citation type="journal article" date="2014" name="Proc. Natl. Acad. Sci. U.S.A.">
        <title>Extensive sampling of basidiomycete genomes demonstrates inadequacy of the white-rot/brown-rot paradigm for wood decay fungi.</title>
        <authorList>
            <person name="Riley R."/>
            <person name="Salamov A.A."/>
            <person name="Brown D.W."/>
            <person name="Nagy L.G."/>
            <person name="Floudas D."/>
            <person name="Held B.W."/>
            <person name="Levasseur A."/>
            <person name="Lombard V."/>
            <person name="Morin E."/>
            <person name="Otillar R."/>
            <person name="Lindquist E.A."/>
            <person name="Sun H."/>
            <person name="LaButti K.M."/>
            <person name="Schmutz J."/>
            <person name="Jabbour D."/>
            <person name="Luo H."/>
            <person name="Baker S.E."/>
            <person name="Pisabarro A.G."/>
            <person name="Walton J.D."/>
            <person name="Blanchette R.A."/>
            <person name="Henrissat B."/>
            <person name="Martin F."/>
            <person name="Cullen D."/>
            <person name="Hibbett D.S."/>
            <person name="Grigoriev I.V."/>
        </authorList>
    </citation>
    <scope>NUCLEOTIDE SEQUENCE [LARGE SCALE GENOMIC DNA]</scope>
    <source>
        <strain evidence="4">MUCL 33604</strain>
    </source>
</reference>
<dbReference type="STRING" id="933084.A0A067PK16"/>
<feature type="compositionally biased region" description="Polar residues" evidence="1">
    <location>
        <begin position="594"/>
        <end position="615"/>
    </location>
</feature>
<protein>
    <recommendedName>
        <fullName evidence="2">Dynamin N-terminal domain-containing protein</fullName>
    </recommendedName>
</protein>
<dbReference type="HOGENOM" id="CLU_307769_0_0_1"/>
<dbReference type="InParanoid" id="A0A067PK16"/>
<feature type="region of interest" description="Disordered" evidence="1">
    <location>
        <begin position="410"/>
        <end position="433"/>
    </location>
</feature>
<dbReference type="OrthoDB" id="3598281at2759"/>
<evidence type="ECO:0000256" key="1">
    <source>
        <dbReference type="SAM" id="MobiDB-lite"/>
    </source>
</evidence>
<dbReference type="Gene3D" id="3.40.50.300">
    <property type="entry name" value="P-loop containing nucleotide triphosphate hydrolases"/>
    <property type="match status" value="1"/>
</dbReference>
<feature type="compositionally biased region" description="Polar residues" evidence="1">
    <location>
        <begin position="420"/>
        <end position="431"/>
    </location>
</feature>
<dbReference type="SUPFAM" id="SSF52540">
    <property type="entry name" value="P-loop containing nucleoside triphosphate hydrolases"/>
    <property type="match status" value="1"/>
</dbReference>
<dbReference type="InterPro" id="IPR027417">
    <property type="entry name" value="P-loop_NTPase"/>
</dbReference>
<evidence type="ECO:0000313" key="3">
    <source>
        <dbReference type="EMBL" id="KDQ50796.1"/>
    </source>
</evidence>
<dbReference type="Proteomes" id="UP000027265">
    <property type="component" value="Unassembled WGS sequence"/>
</dbReference>
<evidence type="ECO:0000313" key="4">
    <source>
        <dbReference type="Proteomes" id="UP000027265"/>
    </source>
</evidence>
<gene>
    <name evidence="3" type="ORF">JAAARDRAFT_51087</name>
</gene>
<keyword evidence="4" id="KW-1185">Reference proteome</keyword>